<proteinExistence type="predicted"/>
<gene>
    <name evidence="2" type="ORF">CMUST_05875</name>
</gene>
<feature type="signal peptide" evidence="1">
    <location>
        <begin position="1"/>
        <end position="38"/>
    </location>
</feature>
<dbReference type="EMBL" id="CP011542">
    <property type="protein sequence ID" value="AKK05511.1"/>
    <property type="molecule type" value="Genomic_DNA"/>
</dbReference>
<accession>A0A0G3GWF3</accession>
<sequence length="257" mass="26812">MLPHRYAPTRNVRMPKSLSRIAGAITAITISIASPTIAAASEAQPAPAVGSSSSSAMGPVVKLSDLSPIDELGRPRQQLLDQARHFATTTPLPDNLRATILAGVAFYEGSDKGNADVQLPENGPRFKQFYWPTVASKCINASMDSVGSGIAVPGPAAIPAPGAKPGETTFLFTALGTGKLAHSDMKVHWFNMKTLKFGTTSLGYNGINPEGPATVSGVAETGNGPIVAVMDGAIDTIEKESNAHCSFIPTAAFFEVY</sequence>
<dbReference type="PATRIC" id="fig|571915.4.peg.1249"/>
<evidence type="ECO:0008006" key="4">
    <source>
        <dbReference type="Google" id="ProtNLM"/>
    </source>
</evidence>
<evidence type="ECO:0000256" key="1">
    <source>
        <dbReference type="SAM" id="SignalP"/>
    </source>
</evidence>
<dbReference type="KEGG" id="cmv:CMUST_05875"/>
<dbReference type="AlphaFoldDB" id="A0A0G3GWF3"/>
<dbReference type="Proteomes" id="UP000035199">
    <property type="component" value="Chromosome"/>
</dbReference>
<keyword evidence="1" id="KW-0732">Signal</keyword>
<feature type="chain" id="PRO_5038587501" description="Secreted protein" evidence="1">
    <location>
        <begin position="39"/>
        <end position="257"/>
    </location>
</feature>
<reference evidence="3" key="2">
    <citation type="submission" date="2015-05" db="EMBL/GenBank/DDBJ databases">
        <title>Complete genome sequence of Corynebacterium mustelae DSM 45274, isolated from various tissues of a male ferret with lethal sepsis.</title>
        <authorList>
            <person name="Ruckert C."/>
            <person name="Albersmeier A."/>
            <person name="Winkler A."/>
            <person name="Tauch A."/>
        </authorList>
    </citation>
    <scope>NUCLEOTIDE SEQUENCE [LARGE SCALE GENOMIC DNA]</scope>
    <source>
        <strain evidence="3">DSM 45274</strain>
    </source>
</reference>
<reference evidence="2 3" key="1">
    <citation type="journal article" date="2015" name="Genome Announc.">
        <title>Complete Genome Sequence of the Type Strain Corynebacterium mustelae DSM 45274, Isolated from Various Tissues of a Male Ferret with Lethal Sepsis.</title>
        <authorList>
            <person name="Ruckert C."/>
            <person name="Eimer J."/>
            <person name="Winkler A."/>
            <person name="Tauch A."/>
        </authorList>
    </citation>
    <scope>NUCLEOTIDE SEQUENCE [LARGE SCALE GENOMIC DNA]</scope>
    <source>
        <strain evidence="2 3">DSM 45274</strain>
    </source>
</reference>
<protein>
    <recommendedName>
        <fullName evidence="4">Secreted protein</fullName>
    </recommendedName>
</protein>
<keyword evidence="3" id="KW-1185">Reference proteome</keyword>
<dbReference type="STRING" id="571915.CMUST_05875"/>
<evidence type="ECO:0000313" key="3">
    <source>
        <dbReference type="Proteomes" id="UP000035199"/>
    </source>
</evidence>
<organism evidence="2 3">
    <name type="scientific">Corynebacterium mustelae</name>
    <dbReference type="NCBI Taxonomy" id="571915"/>
    <lineage>
        <taxon>Bacteria</taxon>
        <taxon>Bacillati</taxon>
        <taxon>Actinomycetota</taxon>
        <taxon>Actinomycetes</taxon>
        <taxon>Mycobacteriales</taxon>
        <taxon>Corynebacteriaceae</taxon>
        <taxon>Corynebacterium</taxon>
    </lineage>
</organism>
<evidence type="ECO:0000313" key="2">
    <source>
        <dbReference type="EMBL" id="AKK05511.1"/>
    </source>
</evidence>
<name>A0A0G3GWF3_9CORY</name>